<reference evidence="2" key="2">
    <citation type="journal article" date="2017" name="J. Anim. Genet.">
        <title>Multiple reference genome sequences of hot pepper reveal the massive evolution of plant disease resistance genes by retroduplication.</title>
        <authorList>
            <person name="Kim S."/>
            <person name="Park J."/>
            <person name="Yeom S.-I."/>
            <person name="Kim Y.-M."/>
            <person name="Seo E."/>
            <person name="Kim K.-T."/>
            <person name="Kim M.-S."/>
            <person name="Lee J.M."/>
            <person name="Cheong K."/>
            <person name="Shin H.-S."/>
            <person name="Kim S.-B."/>
            <person name="Han K."/>
            <person name="Lee J."/>
            <person name="Park M."/>
            <person name="Lee H.-A."/>
            <person name="Lee H.-Y."/>
            <person name="Lee Y."/>
            <person name="Oh S."/>
            <person name="Lee J.H."/>
            <person name="Choi E."/>
            <person name="Choi E."/>
            <person name="Lee S.E."/>
            <person name="Jeon J."/>
            <person name="Kim H."/>
            <person name="Choi G."/>
            <person name="Song H."/>
            <person name="Lee J."/>
            <person name="Lee S.-C."/>
            <person name="Kwon J.-K."/>
            <person name="Lee H.-Y."/>
            <person name="Koo N."/>
            <person name="Hong Y."/>
            <person name="Kim R.W."/>
            <person name="Kang W.-H."/>
            <person name="Huh J.H."/>
            <person name="Kang B.-C."/>
            <person name="Yang T.-J."/>
            <person name="Lee Y.-H."/>
            <person name="Bennetzen J.L."/>
            <person name="Choi D."/>
        </authorList>
    </citation>
    <scope>NUCLEOTIDE SEQUENCE [LARGE SCALE GENOMIC DNA]</scope>
    <source>
        <strain evidence="2">cv. PBC81</strain>
    </source>
</reference>
<protein>
    <submittedName>
        <fullName evidence="1">Uncharacterized protein</fullName>
    </submittedName>
</protein>
<accession>A0A2G2W4D0</accession>
<sequence>MASDAQNFTDVQNYHGPEEIAMGDGSNIPISHTGTITREPAASQPVDNNATNVILAYLDTMSRDLAMENERSQVGVVATLPRVEVLDSPFCDALGIVTPLEDQTLAVGTQELVDPLDDEINSPRENDLCPSSASNYNFTKVSLPNDEIIHTLVDPCENQGGSTFVYELPTTSEVVDNDQSGGNDLDVLDYLGNPNYDCLGKDGFACDPFASHDSLCLCRDCSLEI</sequence>
<gene>
    <name evidence="1" type="ORF">CQW23_18944</name>
</gene>
<organism evidence="1 2">
    <name type="scientific">Capsicum baccatum</name>
    <name type="common">Peruvian pepper</name>
    <dbReference type="NCBI Taxonomy" id="33114"/>
    <lineage>
        <taxon>Eukaryota</taxon>
        <taxon>Viridiplantae</taxon>
        <taxon>Streptophyta</taxon>
        <taxon>Embryophyta</taxon>
        <taxon>Tracheophyta</taxon>
        <taxon>Spermatophyta</taxon>
        <taxon>Magnoliopsida</taxon>
        <taxon>eudicotyledons</taxon>
        <taxon>Gunneridae</taxon>
        <taxon>Pentapetalae</taxon>
        <taxon>asterids</taxon>
        <taxon>lamiids</taxon>
        <taxon>Solanales</taxon>
        <taxon>Solanaceae</taxon>
        <taxon>Solanoideae</taxon>
        <taxon>Capsiceae</taxon>
        <taxon>Capsicum</taxon>
    </lineage>
</organism>
<keyword evidence="2" id="KW-1185">Reference proteome</keyword>
<dbReference type="EMBL" id="MLFT02000008">
    <property type="protein sequence ID" value="PHT40090.1"/>
    <property type="molecule type" value="Genomic_DNA"/>
</dbReference>
<comment type="caution">
    <text evidence="1">The sequence shown here is derived from an EMBL/GenBank/DDBJ whole genome shotgun (WGS) entry which is preliminary data.</text>
</comment>
<reference evidence="1 2" key="1">
    <citation type="journal article" date="2017" name="Genome Biol.">
        <title>New reference genome sequences of hot pepper reveal the massive evolution of plant disease-resistance genes by retroduplication.</title>
        <authorList>
            <person name="Kim S."/>
            <person name="Park J."/>
            <person name="Yeom S.I."/>
            <person name="Kim Y.M."/>
            <person name="Seo E."/>
            <person name="Kim K.T."/>
            <person name="Kim M.S."/>
            <person name="Lee J.M."/>
            <person name="Cheong K."/>
            <person name="Shin H.S."/>
            <person name="Kim S.B."/>
            <person name="Han K."/>
            <person name="Lee J."/>
            <person name="Park M."/>
            <person name="Lee H.A."/>
            <person name="Lee H.Y."/>
            <person name="Lee Y."/>
            <person name="Oh S."/>
            <person name="Lee J.H."/>
            <person name="Choi E."/>
            <person name="Choi E."/>
            <person name="Lee S.E."/>
            <person name="Jeon J."/>
            <person name="Kim H."/>
            <person name="Choi G."/>
            <person name="Song H."/>
            <person name="Lee J."/>
            <person name="Lee S.C."/>
            <person name="Kwon J.K."/>
            <person name="Lee H.Y."/>
            <person name="Koo N."/>
            <person name="Hong Y."/>
            <person name="Kim R.W."/>
            <person name="Kang W.H."/>
            <person name="Huh J.H."/>
            <person name="Kang B.C."/>
            <person name="Yang T.J."/>
            <person name="Lee Y.H."/>
            <person name="Bennetzen J.L."/>
            <person name="Choi D."/>
        </authorList>
    </citation>
    <scope>NUCLEOTIDE SEQUENCE [LARGE SCALE GENOMIC DNA]</scope>
    <source>
        <strain evidence="2">cv. PBC81</strain>
    </source>
</reference>
<dbReference type="Proteomes" id="UP000224567">
    <property type="component" value="Unassembled WGS sequence"/>
</dbReference>
<evidence type="ECO:0000313" key="2">
    <source>
        <dbReference type="Proteomes" id="UP000224567"/>
    </source>
</evidence>
<evidence type="ECO:0000313" key="1">
    <source>
        <dbReference type="EMBL" id="PHT40090.1"/>
    </source>
</evidence>
<name>A0A2G2W4D0_CAPBA</name>
<proteinExistence type="predicted"/>
<dbReference type="OrthoDB" id="1002534at2759"/>
<dbReference type="AlphaFoldDB" id="A0A2G2W4D0"/>